<dbReference type="EMBL" id="DUZY01000008">
    <property type="protein sequence ID" value="DAD47391.1"/>
    <property type="molecule type" value="Genomic_DNA"/>
</dbReference>
<protein>
    <submittedName>
        <fullName evidence="2">Uncharacterized protein</fullName>
    </submittedName>
</protein>
<reference evidence="2 3" key="1">
    <citation type="journal article" date="2020" name="Mol. Biol. Evol.">
        <title>Distinct Expression and Methylation Patterns for Genes with Different Fates following a Single Whole-Genome Duplication in Flowering Plants.</title>
        <authorList>
            <person name="Shi T."/>
            <person name="Rahmani R.S."/>
            <person name="Gugger P.F."/>
            <person name="Wang M."/>
            <person name="Li H."/>
            <person name="Zhang Y."/>
            <person name="Li Z."/>
            <person name="Wang Q."/>
            <person name="Van de Peer Y."/>
            <person name="Marchal K."/>
            <person name="Chen J."/>
        </authorList>
    </citation>
    <scope>NUCLEOTIDE SEQUENCE [LARGE SCALE GENOMIC DNA]</scope>
    <source>
        <tissue evidence="2">Leaf</tissue>
    </source>
</reference>
<sequence length="91" mass="9925">MDPREMKKVAATIKEKAKEFGAANRAEAEATKKMVKVLKKKAAKMKVGKKRVAEARAAQKKKFVLSKKAPEEATTKVDHKKSTSVGTPQGS</sequence>
<dbReference type="Proteomes" id="UP000607653">
    <property type="component" value="Unassembled WGS sequence"/>
</dbReference>
<gene>
    <name evidence="2" type="ORF">HUJ06_017328</name>
</gene>
<proteinExistence type="predicted"/>
<organism evidence="2 3">
    <name type="scientific">Nelumbo nucifera</name>
    <name type="common">Sacred lotus</name>
    <dbReference type="NCBI Taxonomy" id="4432"/>
    <lineage>
        <taxon>Eukaryota</taxon>
        <taxon>Viridiplantae</taxon>
        <taxon>Streptophyta</taxon>
        <taxon>Embryophyta</taxon>
        <taxon>Tracheophyta</taxon>
        <taxon>Spermatophyta</taxon>
        <taxon>Magnoliopsida</taxon>
        <taxon>Proteales</taxon>
        <taxon>Nelumbonaceae</taxon>
        <taxon>Nelumbo</taxon>
    </lineage>
</organism>
<accession>A0A822ZV39</accession>
<evidence type="ECO:0000313" key="2">
    <source>
        <dbReference type="EMBL" id="DAD47391.1"/>
    </source>
</evidence>
<name>A0A822ZV39_NELNU</name>
<evidence type="ECO:0000256" key="1">
    <source>
        <dbReference type="SAM" id="MobiDB-lite"/>
    </source>
</evidence>
<feature type="compositionally biased region" description="Basic and acidic residues" evidence="1">
    <location>
        <begin position="68"/>
        <end position="81"/>
    </location>
</feature>
<comment type="caution">
    <text evidence="2">The sequence shown here is derived from an EMBL/GenBank/DDBJ whole genome shotgun (WGS) entry which is preliminary data.</text>
</comment>
<keyword evidence="3" id="KW-1185">Reference proteome</keyword>
<feature type="region of interest" description="Disordered" evidence="1">
    <location>
        <begin position="65"/>
        <end position="91"/>
    </location>
</feature>
<dbReference type="AlphaFoldDB" id="A0A822ZV39"/>
<evidence type="ECO:0000313" key="3">
    <source>
        <dbReference type="Proteomes" id="UP000607653"/>
    </source>
</evidence>